<dbReference type="InterPro" id="IPR050121">
    <property type="entry name" value="Cytochrome_P450_monoxygenase"/>
</dbReference>
<evidence type="ECO:0000313" key="14">
    <source>
        <dbReference type="EMBL" id="KAJ7683532.1"/>
    </source>
</evidence>
<dbReference type="PANTHER" id="PTHR24305:SF166">
    <property type="entry name" value="CYTOCHROME P450 12A4, MITOCHONDRIAL-RELATED"/>
    <property type="match status" value="1"/>
</dbReference>
<dbReference type="GO" id="GO:0004497">
    <property type="term" value="F:monooxygenase activity"/>
    <property type="evidence" value="ECO:0007669"/>
    <property type="project" value="UniProtKB-KW"/>
</dbReference>
<evidence type="ECO:0000256" key="13">
    <source>
        <dbReference type="PIRSR" id="PIRSR602403-1"/>
    </source>
</evidence>
<keyword evidence="10 13" id="KW-0408">Iron</keyword>
<keyword evidence="11" id="KW-0503">Monooxygenase</keyword>
<keyword evidence="7 13" id="KW-0479">Metal-binding</keyword>
<dbReference type="EMBL" id="JARKIE010000107">
    <property type="protein sequence ID" value="KAJ7683532.1"/>
    <property type="molecule type" value="Genomic_DNA"/>
</dbReference>
<evidence type="ECO:0000256" key="8">
    <source>
        <dbReference type="ARBA" id="ARBA00022989"/>
    </source>
</evidence>
<feature type="binding site" description="axial binding residue" evidence="13">
    <location>
        <position position="464"/>
    </location>
    <ligand>
        <name>heme</name>
        <dbReference type="ChEBI" id="CHEBI:30413"/>
    </ligand>
    <ligandPart>
        <name>Fe</name>
        <dbReference type="ChEBI" id="CHEBI:18248"/>
    </ligandPart>
</feature>
<comment type="pathway">
    <text evidence="3">Secondary metabolite biosynthesis; terpenoid biosynthesis.</text>
</comment>
<dbReference type="GO" id="GO:0005506">
    <property type="term" value="F:iron ion binding"/>
    <property type="evidence" value="ECO:0007669"/>
    <property type="project" value="InterPro"/>
</dbReference>
<keyword evidence="15" id="KW-1185">Reference proteome</keyword>
<evidence type="ECO:0000256" key="2">
    <source>
        <dbReference type="ARBA" id="ARBA00004370"/>
    </source>
</evidence>
<comment type="subcellular location">
    <subcellularLocation>
        <location evidence="2">Membrane</location>
    </subcellularLocation>
</comment>
<comment type="caution">
    <text evidence="14">The sequence shown here is derived from an EMBL/GenBank/DDBJ whole genome shotgun (WGS) entry which is preliminary data.</text>
</comment>
<dbReference type="GO" id="GO:0016705">
    <property type="term" value="F:oxidoreductase activity, acting on paired donors, with incorporation or reduction of molecular oxygen"/>
    <property type="evidence" value="ECO:0007669"/>
    <property type="project" value="InterPro"/>
</dbReference>
<dbReference type="InterPro" id="IPR036396">
    <property type="entry name" value="Cyt_P450_sf"/>
</dbReference>
<dbReference type="InterPro" id="IPR001128">
    <property type="entry name" value="Cyt_P450"/>
</dbReference>
<evidence type="ECO:0000256" key="4">
    <source>
        <dbReference type="ARBA" id="ARBA00010617"/>
    </source>
</evidence>
<keyword evidence="9" id="KW-0560">Oxidoreductase</keyword>
<keyword evidence="6" id="KW-0812">Transmembrane</keyword>
<dbReference type="Proteomes" id="UP001221757">
    <property type="component" value="Unassembled WGS sequence"/>
</dbReference>
<evidence type="ECO:0000256" key="11">
    <source>
        <dbReference type="ARBA" id="ARBA00023033"/>
    </source>
</evidence>
<keyword evidence="12" id="KW-0472">Membrane</keyword>
<dbReference type="PRINTS" id="PR00465">
    <property type="entry name" value="EP450IV"/>
</dbReference>
<evidence type="ECO:0000256" key="9">
    <source>
        <dbReference type="ARBA" id="ARBA00023002"/>
    </source>
</evidence>
<keyword evidence="8" id="KW-1133">Transmembrane helix</keyword>
<dbReference type="GO" id="GO:0016020">
    <property type="term" value="C:membrane"/>
    <property type="evidence" value="ECO:0007669"/>
    <property type="project" value="UniProtKB-SubCell"/>
</dbReference>
<dbReference type="SUPFAM" id="SSF48264">
    <property type="entry name" value="Cytochrome P450"/>
    <property type="match status" value="1"/>
</dbReference>
<sequence>MAPVHQLSFGDILLYGAGFWLVIKIARRIFLRSAQGTKLNGPPRDSWFFGVSRKIARATDGGLPYQEWAAQYGPVFQIPIAFGGRRTILCDPKAVNHFYSMERSVYVKSKLGRAVIANLFGRGLLWAEGESHKRQRKALTPAFSNAAIRRLTSVFFDSSYKLKAHWDATLDNTPDVVSRLDSIGIAGFSHDFRALDGEYSAVAAAFDSLSFEGTGILSNLVLLLGTQLPFLANFPTSRNRIMGNLRKTMSVIADELLEKMRREKNSHVTDETSDRSVIGLLLKAQDDDAELHMNEAEVLAQNVLLLAGYETTSSGYFWALIELAKLSEKQAKLREEIVQFGATDPTWDQLVSNLPYLDAVVLEILRLHPPVGATTREALVDDVVPIGEAITTASGDVVDSIAVAKGSLLTVSIRCMNRSEVFWGPNAKEFEPERWLTLNDDPLRAKEIQGHRHLITFLDGPRTCLGKSFALAEFKAVLLVLIKNFTFEFPGGRETEIGTHRAIIPRPKVVGQPGANVPMTVRRVD</sequence>
<name>A0AAD7GEH9_MYCRO</name>
<dbReference type="Pfam" id="PF00067">
    <property type="entry name" value="p450"/>
    <property type="match status" value="1"/>
</dbReference>
<accession>A0AAD7GEH9</accession>
<evidence type="ECO:0000256" key="1">
    <source>
        <dbReference type="ARBA" id="ARBA00001971"/>
    </source>
</evidence>
<evidence type="ECO:0000256" key="3">
    <source>
        <dbReference type="ARBA" id="ARBA00004721"/>
    </source>
</evidence>
<dbReference type="AlphaFoldDB" id="A0AAD7GEH9"/>
<evidence type="ECO:0000256" key="5">
    <source>
        <dbReference type="ARBA" id="ARBA00022617"/>
    </source>
</evidence>
<dbReference type="PANTHER" id="PTHR24305">
    <property type="entry name" value="CYTOCHROME P450"/>
    <property type="match status" value="1"/>
</dbReference>
<dbReference type="PRINTS" id="PR00385">
    <property type="entry name" value="P450"/>
</dbReference>
<protein>
    <submittedName>
        <fullName evidence="14">Cytochrome P450</fullName>
    </submittedName>
</protein>
<dbReference type="Gene3D" id="1.10.630.10">
    <property type="entry name" value="Cytochrome P450"/>
    <property type="match status" value="1"/>
</dbReference>
<gene>
    <name evidence="14" type="ORF">B0H17DRAFT_1073932</name>
</gene>
<evidence type="ECO:0000256" key="7">
    <source>
        <dbReference type="ARBA" id="ARBA00022723"/>
    </source>
</evidence>
<reference evidence="14" key="1">
    <citation type="submission" date="2023-03" db="EMBL/GenBank/DDBJ databases">
        <title>Massive genome expansion in bonnet fungi (Mycena s.s.) driven by repeated elements and novel gene families across ecological guilds.</title>
        <authorList>
            <consortium name="Lawrence Berkeley National Laboratory"/>
            <person name="Harder C.B."/>
            <person name="Miyauchi S."/>
            <person name="Viragh M."/>
            <person name="Kuo A."/>
            <person name="Thoen E."/>
            <person name="Andreopoulos B."/>
            <person name="Lu D."/>
            <person name="Skrede I."/>
            <person name="Drula E."/>
            <person name="Henrissat B."/>
            <person name="Morin E."/>
            <person name="Kohler A."/>
            <person name="Barry K."/>
            <person name="LaButti K."/>
            <person name="Morin E."/>
            <person name="Salamov A."/>
            <person name="Lipzen A."/>
            <person name="Mereny Z."/>
            <person name="Hegedus B."/>
            <person name="Baldrian P."/>
            <person name="Stursova M."/>
            <person name="Weitz H."/>
            <person name="Taylor A."/>
            <person name="Grigoriev I.V."/>
            <person name="Nagy L.G."/>
            <person name="Martin F."/>
            <person name="Kauserud H."/>
        </authorList>
    </citation>
    <scope>NUCLEOTIDE SEQUENCE</scope>
    <source>
        <strain evidence="14">CBHHK067</strain>
    </source>
</reference>
<comment type="cofactor">
    <cofactor evidence="1 13">
        <name>heme</name>
        <dbReference type="ChEBI" id="CHEBI:30413"/>
    </cofactor>
</comment>
<evidence type="ECO:0000313" key="15">
    <source>
        <dbReference type="Proteomes" id="UP001221757"/>
    </source>
</evidence>
<dbReference type="GO" id="GO:0020037">
    <property type="term" value="F:heme binding"/>
    <property type="evidence" value="ECO:0007669"/>
    <property type="project" value="InterPro"/>
</dbReference>
<organism evidence="14 15">
    <name type="scientific">Mycena rosella</name>
    <name type="common">Pink bonnet</name>
    <name type="synonym">Agaricus rosellus</name>
    <dbReference type="NCBI Taxonomy" id="1033263"/>
    <lineage>
        <taxon>Eukaryota</taxon>
        <taxon>Fungi</taxon>
        <taxon>Dikarya</taxon>
        <taxon>Basidiomycota</taxon>
        <taxon>Agaricomycotina</taxon>
        <taxon>Agaricomycetes</taxon>
        <taxon>Agaricomycetidae</taxon>
        <taxon>Agaricales</taxon>
        <taxon>Marasmiineae</taxon>
        <taxon>Mycenaceae</taxon>
        <taxon>Mycena</taxon>
    </lineage>
</organism>
<proteinExistence type="inferred from homology"/>
<dbReference type="InterPro" id="IPR002403">
    <property type="entry name" value="Cyt_P450_E_grp-IV"/>
</dbReference>
<evidence type="ECO:0000256" key="10">
    <source>
        <dbReference type="ARBA" id="ARBA00023004"/>
    </source>
</evidence>
<comment type="similarity">
    <text evidence="4">Belongs to the cytochrome P450 family.</text>
</comment>
<evidence type="ECO:0000256" key="6">
    <source>
        <dbReference type="ARBA" id="ARBA00022692"/>
    </source>
</evidence>
<evidence type="ECO:0000256" key="12">
    <source>
        <dbReference type="ARBA" id="ARBA00023136"/>
    </source>
</evidence>
<keyword evidence="5 13" id="KW-0349">Heme</keyword>